<proteinExistence type="predicted"/>
<dbReference type="EMBL" id="LT838813">
    <property type="protein sequence ID" value="SMD41594.1"/>
    <property type="molecule type" value="Genomic_DNA"/>
</dbReference>
<evidence type="ECO:0000313" key="2">
    <source>
        <dbReference type="Proteomes" id="UP000192333"/>
    </source>
</evidence>
<sequence length="67" mass="8279">MREVTLKIPEEKLEFYLELFEQLGLETEFEFQIPEEHKEIVRERIRNSKPEDLIPWEEARKTLKFKT</sequence>
<dbReference type="RefSeq" id="WP_084118467.1">
    <property type="nucleotide sequence ID" value="NZ_LT838813.1"/>
</dbReference>
<dbReference type="AlphaFoldDB" id="A0A1W2GYF9"/>
<accession>A0A1W2GYF9</accession>
<evidence type="ECO:0008006" key="3">
    <source>
        <dbReference type="Google" id="ProtNLM"/>
    </source>
</evidence>
<dbReference type="Proteomes" id="UP000192333">
    <property type="component" value="Chromosome I"/>
</dbReference>
<keyword evidence="2" id="KW-1185">Reference proteome</keyword>
<evidence type="ECO:0000313" key="1">
    <source>
        <dbReference type="EMBL" id="SMD41594.1"/>
    </source>
</evidence>
<protein>
    <recommendedName>
        <fullName evidence="3">Addiction module component</fullName>
    </recommendedName>
</protein>
<gene>
    <name evidence="1" type="ORF">SAMN00777080_0119</name>
</gene>
<dbReference type="OrthoDB" id="680548at2"/>
<dbReference type="STRING" id="758820.SAMN00777080_0119"/>
<name>A0A1W2GYF9_9BACT</name>
<reference evidence="2" key="1">
    <citation type="submission" date="2017-04" db="EMBL/GenBank/DDBJ databases">
        <authorList>
            <person name="Varghese N."/>
            <person name="Submissions S."/>
        </authorList>
    </citation>
    <scope>NUCLEOTIDE SEQUENCE [LARGE SCALE GENOMIC DNA]</scope>
    <source>
        <strain evidence="2">DSM 16537</strain>
    </source>
</reference>
<organism evidence="1 2">
    <name type="scientific">Aquiflexum balticum DSM 16537</name>
    <dbReference type="NCBI Taxonomy" id="758820"/>
    <lineage>
        <taxon>Bacteria</taxon>
        <taxon>Pseudomonadati</taxon>
        <taxon>Bacteroidota</taxon>
        <taxon>Cytophagia</taxon>
        <taxon>Cytophagales</taxon>
        <taxon>Cyclobacteriaceae</taxon>
        <taxon>Aquiflexum</taxon>
    </lineage>
</organism>